<dbReference type="EMBL" id="WFLI01000037">
    <property type="protein sequence ID" value="KAB8061526.1"/>
    <property type="molecule type" value="Genomic_DNA"/>
</dbReference>
<accession>A0A6I1HZ56</accession>
<evidence type="ECO:0000313" key="3">
    <source>
        <dbReference type="EMBL" id="KAB8061526.1"/>
    </source>
</evidence>
<organism evidence="3 4">
    <name type="scientific">Janthinobacterium violaceinigrum</name>
    <dbReference type="NCBI Taxonomy" id="2654252"/>
    <lineage>
        <taxon>Bacteria</taxon>
        <taxon>Pseudomonadati</taxon>
        <taxon>Pseudomonadota</taxon>
        <taxon>Betaproteobacteria</taxon>
        <taxon>Burkholderiales</taxon>
        <taxon>Oxalobacteraceae</taxon>
        <taxon>Janthinobacterium</taxon>
    </lineage>
</organism>
<feature type="domain" description="Rap1a immunity protein" evidence="2">
    <location>
        <begin position="52"/>
        <end position="121"/>
    </location>
</feature>
<proteinExistence type="predicted"/>
<keyword evidence="1" id="KW-0732">Signal</keyword>
<comment type="caution">
    <text evidence="3">The sequence shown here is derived from an EMBL/GenBank/DDBJ whole genome shotgun (WGS) entry which is preliminary data.</text>
</comment>
<dbReference type="Pfam" id="PF18602">
    <property type="entry name" value="Rap1a"/>
    <property type="match status" value="1"/>
</dbReference>
<name>A0A6I1HZ56_9BURK</name>
<feature type="signal peptide" evidence="1">
    <location>
        <begin position="1"/>
        <end position="19"/>
    </location>
</feature>
<dbReference type="RefSeq" id="WP_152284565.1">
    <property type="nucleotide sequence ID" value="NZ_WFLI01000037.1"/>
</dbReference>
<dbReference type="Gene3D" id="1.10.890.40">
    <property type="match status" value="1"/>
</dbReference>
<dbReference type="InterPro" id="IPR041238">
    <property type="entry name" value="Rap1a"/>
</dbReference>
<evidence type="ECO:0000259" key="2">
    <source>
        <dbReference type="Pfam" id="PF18602"/>
    </source>
</evidence>
<dbReference type="AlphaFoldDB" id="A0A6I1HZ56"/>
<gene>
    <name evidence="3" type="ORF">GCN75_23620</name>
</gene>
<protein>
    <recommendedName>
        <fullName evidence="2">Rap1a immunity protein domain-containing protein</fullName>
    </recommendedName>
</protein>
<feature type="chain" id="PRO_5026210042" description="Rap1a immunity protein domain-containing protein" evidence="1">
    <location>
        <begin position="20"/>
        <end position="129"/>
    </location>
</feature>
<reference evidence="3 4" key="1">
    <citation type="submission" date="2019-10" db="EMBL/GenBank/DDBJ databases">
        <title>Three novel species isolated from a subtropical stream in China.</title>
        <authorList>
            <person name="Lu H."/>
        </authorList>
    </citation>
    <scope>NUCLEOTIDE SEQUENCE [LARGE SCALE GENOMIC DNA]</scope>
    <source>
        <strain evidence="3 4">FT13W</strain>
    </source>
</reference>
<dbReference type="Proteomes" id="UP000468717">
    <property type="component" value="Unassembled WGS sequence"/>
</dbReference>
<evidence type="ECO:0000256" key="1">
    <source>
        <dbReference type="SAM" id="SignalP"/>
    </source>
</evidence>
<sequence length="129" mass="13515">MHLPLLVVALCLCLPSARAQGGIYAPAPRLSADQLIAAYQERPPAGEAPDPAFLLGQRYAKGYLAGVADAAQGRQWCDTGRWKTVEIDALVVAGLKRLPAPVRQGDAAALIVAILARRFPCSTPPSTGG</sequence>
<evidence type="ECO:0000313" key="4">
    <source>
        <dbReference type="Proteomes" id="UP000468717"/>
    </source>
</evidence>
<keyword evidence="4" id="KW-1185">Reference proteome</keyword>